<dbReference type="Proteomes" id="UP000887013">
    <property type="component" value="Unassembled WGS sequence"/>
</dbReference>
<dbReference type="EMBL" id="BMAW01013371">
    <property type="protein sequence ID" value="GFT33660.1"/>
    <property type="molecule type" value="Genomic_DNA"/>
</dbReference>
<feature type="region of interest" description="Disordered" evidence="1">
    <location>
        <begin position="60"/>
        <end position="87"/>
    </location>
</feature>
<protein>
    <submittedName>
        <fullName evidence="2">Uncharacterized protein</fullName>
    </submittedName>
</protein>
<evidence type="ECO:0000313" key="2">
    <source>
        <dbReference type="EMBL" id="GFT33660.1"/>
    </source>
</evidence>
<evidence type="ECO:0000256" key="1">
    <source>
        <dbReference type="SAM" id="MobiDB-lite"/>
    </source>
</evidence>
<reference evidence="2" key="1">
    <citation type="submission" date="2020-08" db="EMBL/GenBank/DDBJ databases">
        <title>Multicomponent nature underlies the extraordinary mechanical properties of spider dragline silk.</title>
        <authorList>
            <person name="Kono N."/>
            <person name="Nakamura H."/>
            <person name="Mori M."/>
            <person name="Yoshida Y."/>
            <person name="Ohtoshi R."/>
            <person name="Malay A.D."/>
            <person name="Moran D.A.P."/>
            <person name="Tomita M."/>
            <person name="Numata K."/>
            <person name="Arakawa K."/>
        </authorList>
    </citation>
    <scope>NUCLEOTIDE SEQUENCE</scope>
</reference>
<comment type="caution">
    <text evidence="2">The sequence shown here is derived from an EMBL/GenBank/DDBJ whole genome shotgun (WGS) entry which is preliminary data.</text>
</comment>
<gene>
    <name evidence="2" type="ORF">NPIL_101641</name>
</gene>
<accession>A0A8X6TPM6</accession>
<keyword evidence="3" id="KW-1185">Reference proteome</keyword>
<name>A0A8X6TPM6_NEPPI</name>
<proteinExistence type="predicted"/>
<organism evidence="2 3">
    <name type="scientific">Nephila pilipes</name>
    <name type="common">Giant wood spider</name>
    <name type="synonym">Nephila maculata</name>
    <dbReference type="NCBI Taxonomy" id="299642"/>
    <lineage>
        <taxon>Eukaryota</taxon>
        <taxon>Metazoa</taxon>
        <taxon>Ecdysozoa</taxon>
        <taxon>Arthropoda</taxon>
        <taxon>Chelicerata</taxon>
        <taxon>Arachnida</taxon>
        <taxon>Araneae</taxon>
        <taxon>Araneomorphae</taxon>
        <taxon>Entelegynae</taxon>
        <taxon>Araneoidea</taxon>
        <taxon>Nephilidae</taxon>
        <taxon>Nephila</taxon>
    </lineage>
</organism>
<evidence type="ECO:0000313" key="3">
    <source>
        <dbReference type="Proteomes" id="UP000887013"/>
    </source>
</evidence>
<sequence length="87" mass="9406">MFIATSMASELVQASVILFSVGPGQKSFGKRGGLIPILGKAMKKIVFERKMQRCKRIAKTRGNGEHGVEAPNASKQDATNRGSIILF</sequence>
<feature type="compositionally biased region" description="Polar residues" evidence="1">
    <location>
        <begin position="73"/>
        <end position="87"/>
    </location>
</feature>
<dbReference type="AlphaFoldDB" id="A0A8X6TPM6"/>